<evidence type="ECO:0000313" key="3">
    <source>
        <dbReference type="Proteomes" id="UP000292274"/>
    </source>
</evidence>
<feature type="transmembrane region" description="Helical" evidence="1">
    <location>
        <begin position="115"/>
        <end position="134"/>
    </location>
</feature>
<reference evidence="2 3" key="1">
    <citation type="submission" date="2019-02" db="EMBL/GenBank/DDBJ databases">
        <title>Jishengella sp. nov., isolated from a root of Zingiber montanum.</title>
        <authorList>
            <person name="Kuncharoen N."/>
            <person name="Kudo T."/>
            <person name="Masahiro Y."/>
            <person name="Ohkuma M."/>
            <person name="Tanasupawat S."/>
        </authorList>
    </citation>
    <scope>NUCLEOTIDE SEQUENCE [LARGE SCALE GENOMIC DNA]</scope>
    <source>
        <strain evidence="2 3">PLAI 1-1</strain>
    </source>
</reference>
<comment type="caution">
    <text evidence="2">The sequence shown here is derived from an EMBL/GenBank/DDBJ whole genome shotgun (WGS) entry which is preliminary data.</text>
</comment>
<proteinExistence type="predicted"/>
<keyword evidence="3" id="KW-1185">Reference proteome</keyword>
<feature type="transmembrane region" description="Helical" evidence="1">
    <location>
        <begin position="454"/>
        <end position="471"/>
    </location>
</feature>
<dbReference type="RefSeq" id="WP_131299182.1">
    <property type="nucleotide sequence ID" value="NZ_SJJR01000001.1"/>
</dbReference>
<dbReference type="AlphaFoldDB" id="A0A4R0GRC9"/>
<evidence type="ECO:0008006" key="4">
    <source>
        <dbReference type="Google" id="ProtNLM"/>
    </source>
</evidence>
<evidence type="ECO:0000256" key="1">
    <source>
        <dbReference type="SAM" id="Phobius"/>
    </source>
</evidence>
<keyword evidence="1" id="KW-1133">Transmembrane helix</keyword>
<name>A0A4R0GRC9_9ACTN</name>
<gene>
    <name evidence="2" type="ORF">E0H26_00095</name>
</gene>
<sequence length="503" mass="55723">MRRVRGLEYHDWLLLPLVVVCFGGAIWMSVIAVDSYRAEHGGLAGDVTIEDCVFADTDDGPEWTCSGPFVSADGAVRIDAVTLHDRFRAPLEDGTTVAGTVSGPSADTLYTDDQLWWWLAGVAVAFLGIGIHFLRPILRGGTDVVTPPTVDPAHAAVADQSRSLPAEWDDVPPPSAREVTAAGAPTAAGPKRANLVIWKVLAGWLLLGSTIAGTLWYLAEWERQQDAPLTASALGTVTATRLGADDRIEVAYHDDAGDEWRVRWRPRDADSYREGGQVPLRYDPTRPDEVMPEYPEFFEFEPPQRIVFAHIALLPGFVLAWAWTWRLGRWTLGTLRRGRPAQASVRVAELHWGTEPTSYWLELRSEDRTWYQRVVWDSRLVHWLHRNPWSAERLPSSVELRRCPGFRRMYLVDVAGVGRLWPASTARSRPPINYELSPVELSSLGFTEPASRHLKMLLALAALAGGGWLLAGPPGAAYLLALIGGYQLWGGGAPWRGFYAVRP</sequence>
<dbReference type="OrthoDB" id="3327211at2"/>
<feature type="transmembrane region" description="Helical" evidence="1">
    <location>
        <begin position="12"/>
        <end position="33"/>
    </location>
</feature>
<dbReference type="Proteomes" id="UP000292274">
    <property type="component" value="Unassembled WGS sequence"/>
</dbReference>
<feature type="transmembrane region" description="Helical" evidence="1">
    <location>
        <begin position="200"/>
        <end position="219"/>
    </location>
</feature>
<feature type="transmembrane region" description="Helical" evidence="1">
    <location>
        <begin position="306"/>
        <end position="327"/>
    </location>
</feature>
<protein>
    <recommendedName>
        <fullName evidence="4">DUF3592 domain-containing protein</fullName>
    </recommendedName>
</protein>
<organism evidence="2 3">
    <name type="scientific">Micromonospora zingiberis</name>
    <dbReference type="NCBI Taxonomy" id="2053011"/>
    <lineage>
        <taxon>Bacteria</taxon>
        <taxon>Bacillati</taxon>
        <taxon>Actinomycetota</taxon>
        <taxon>Actinomycetes</taxon>
        <taxon>Micromonosporales</taxon>
        <taxon>Micromonosporaceae</taxon>
        <taxon>Micromonospora</taxon>
    </lineage>
</organism>
<evidence type="ECO:0000313" key="2">
    <source>
        <dbReference type="EMBL" id="TCC00151.1"/>
    </source>
</evidence>
<keyword evidence="1" id="KW-0472">Membrane</keyword>
<accession>A0A4R0GRC9</accession>
<dbReference type="EMBL" id="SJJR01000001">
    <property type="protein sequence ID" value="TCC00151.1"/>
    <property type="molecule type" value="Genomic_DNA"/>
</dbReference>
<keyword evidence="1" id="KW-0812">Transmembrane</keyword>